<feature type="domain" description="DNA circulation N-terminal" evidence="1">
    <location>
        <begin position="14"/>
        <end position="99"/>
    </location>
</feature>
<keyword evidence="3" id="KW-1185">Reference proteome</keyword>
<name>A0A7W6CLZ6_9HYPH</name>
<dbReference type="RefSeq" id="WP_183899189.1">
    <property type="nucleotide sequence ID" value="NZ_JACIDW010000002.1"/>
</dbReference>
<reference evidence="2 3" key="1">
    <citation type="submission" date="2020-08" db="EMBL/GenBank/DDBJ databases">
        <title>Genomic Encyclopedia of Type Strains, Phase IV (KMG-IV): sequencing the most valuable type-strain genomes for metagenomic binning, comparative biology and taxonomic classification.</title>
        <authorList>
            <person name="Goeker M."/>
        </authorList>
    </citation>
    <scope>NUCLEOTIDE SEQUENCE [LARGE SCALE GENOMIC DNA]</scope>
    <source>
        <strain evidence="2 3">DSM 26575</strain>
    </source>
</reference>
<dbReference type="InterPro" id="IPR009826">
    <property type="entry name" value="DNA_circ_N"/>
</dbReference>
<accession>A0A7W6CLZ6</accession>
<dbReference type="Pfam" id="PF07157">
    <property type="entry name" value="DNA_circ_N"/>
    <property type="match status" value="1"/>
</dbReference>
<comment type="caution">
    <text evidence="2">The sequence shown here is derived from an EMBL/GenBank/DDBJ whole genome shotgun (WGS) entry which is preliminary data.</text>
</comment>
<sequence>MQLDSISWVLPGLLPGSYRGITFHVPDASNDVGRRVVEYLFPGVDAADYDDFGLAPGLVSVNGIIVGDDYQLQAALLQAAFEKAGPATLIHPWLGPMTVIMEEPAQIYFSDRELRVVRFSARFKRVSSIAAGFATGLANLSSSISSIVSAATSLAVAVGAVISSVRTLSAGRSYRVVTSAIDGLTAPAGTGRLLPRLKASIADGDPADPVAFDLLMQTAAALINSDTSTPAVSPAAGAVIQEQPRPVPTMSMGLTLVEQLNADSLDAPSDADRALLLTAGAQFLAQLAAQSTFADYASRKEAQAMRGRVTAAIEALCDSLDQFSGSTFDAASTVLRRSARDLQSSIIADINESIGRLPAVLIFRADRPLDAWLLAQHVFGDTPHLIEAGYRDIVARNNPRHASALPAGNIEVLG</sequence>
<proteinExistence type="predicted"/>
<dbReference type="EMBL" id="JACIDW010000002">
    <property type="protein sequence ID" value="MBB3963480.1"/>
    <property type="molecule type" value="Genomic_DNA"/>
</dbReference>
<dbReference type="AlphaFoldDB" id="A0A7W6CLZ6"/>
<evidence type="ECO:0000313" key="3">
    <source>
        <dbReference type="Proteomes" id="UP000582090"/>
    </source>
</evidence>
<protein>
    <submittedName>
        <fullName evidence="2">Prophage DNA circulation protein</fullName>
    </submittedName>
</protein>
<gene>
    <name evidence="2" type="ORF">GGQ67_001105</name>
</gene>
<dbReference type="Proteomes" id="UP000582090">
    <property type="component" value="Unassembled WGS sequence"/>
</dbReference>
<organism evidence="2 3">
    <name type="scientific">Rhizobium metallidurans</name>
    <dbReference type="NCBI Taxonomy" id="1265931"/>
    <lineage>
        <taxon>Bacteria</taxon>
        <taxon>Pseudomonadati</taxon>
        <taxon>Pseudomonadota</taxon>
        <taxon>Alphaproteobacteria</taxon>
        <taxon>Hyphomicrobiales</taxon>
        <taxon>Rhizobiaceae</taxon>
        <taxon>Rhizobium/Agrobacterium group</taxon>
        <taxon>Rhizobium</taxon>
    </lineage>
</organism>
<evidence type="ECO:0000259" key="1">
    <source>
        <dbReference type="Pfam" id="PF07157"/>
    </source>
</evidence>
<evidence type="ECO:0000313" key="2">
    <source>
        <dbReference type="EMBL" id="MBB3963480.1"/>
    </source>
</evidence>